<keyword evidence="3" id="KW-1185">Reference proteome</keyword>
<feature type="domain" description="Phospholipase/carboxylesterase/thioesterase" evidence="1">
    <location>
        <begin position="89"/>
        <end position="194"/>
    </location>
</feature>
<dbReference type="InterPro" id="IPR029058">
    <property type="entry name" value="AB_hydrolase_fold"/>
</dbReference>
<proteinExistence type="predicted"/>
<dbReference type="KEGG" id="abae:CL176_03875"/>
<reference evidence="2 3" key="1">
    <citation type="submission" date="2017-09" db="EMBL/GenBank/DDBJ databases">
        <title>Complete genome sequence of Oxytococcus suis strain ZY16052.</title>
        <authorList>
            <person name="Li F."/>
        </authorList>
    </citation>
    <scope>NUCLEOTIDE SEQUENCE [LARGE SCALE GENOMIC DNA]</scope>
    <source>
        <strain evidence="2 3">ZY16052</strain>
    </source>
</reference>
<dbReference type="AlphaFoldDB" id="A0A347WJI2"/>
<dbReference type="GO" id="GO:0016787">
    <property type="term" value="F:hydrolase activity"/>
    <property type="evidence" value="ECO:0007669"/>
    <property type="project" value="InterPro"/>
</dbReference>
<protein>
    <submittedName>
        <fullName evidence="2">Carboxylesterase</fullName>
    </submittedName>
</protein>
<accession>A0A347WJI2</accession>
<dbReference type="Proteomes" id="UP000263232">
    <property type="component" value="Chromosome"/>
</dbReference>
<dbReference type="SUPFAM" id="SSF53474">
    <property type="entry name" value="alpha/beta-Hydrolases"/>
    <property type="match status" value="1"/>
</dbReference>
<dbReference type="InterPro" id="IPR003140">
    <property type="entry name" value="PLipase/COase/thioEstase"/>
</dbReference>
<sequence length="205" mass="22736">MYHYIQKAGEPGAETFIAFHGTGGDETDLISVAKAIAPDAQVIGVRGDVDENGALRFFKRIKEGQYDWKDLAERGQRLRTFLTELAEQEQFSLDQTYLLGFSNGANMAYHLMVEAGLPVKGAYLFAPMYPKDLPKDHIDLSGKRFFVSMGKADPIVPLAESKRVAKQLKSFGAIVAEFWVESHEISLESLQAAQVNYAESLQASQ</sequence>
<dbReference type="RefSeq" id="WP_118990152.1">
    <property type="nucleotide sequence ID" value="NZ_CP023434.1"/>
</dbReference>
<dbReference type="OrthoDB" id="9796570at2"/>
<dbReference type="EMBL" id="CP023434">
    <property type="protein sequence ID" value="AXY25239.1"/>
    <property type="molecule type" value="Genomic_DNA"/>
</dbReference>
<organism evidence="2 3">
    <name type="scientific">Suicoccus acidiformans</name>
    <dbReference type="NCBI Taxonomy" id="2036206"/>
    <lineage>
        <taxon>Bacteria</taxon>
        <taxon>Bacillati</taxon>
        <taxon>Bacillota</taxon>
        <taxon>Bacilli</taxon>
        <taxon>Lactobacillales</taxon>
        <taxon>Aerococcaceae</taxon>
        <taxon>Suicoccus</taxon>
    </lineage>
</organism>
<evidence type="ECO:0000313" key="2">
    <source>
        <dbReference type="EMBL" id="AXY25239.1"/>
    </source>
</evidence>
<dbReference type="Pfam" id="PF02230">
    <property type="entry name" value="Abhydrolase_2"/>
    <property type="match status" value="1"/>
</dbReference>
<name>A0A347WJI2_9LACT</name>
<dbReference type="Gene3D" id="3.40.50.1820">
    <property type="entry name" value="alpha/beta hydrolase"/>
    <property type="match status" value="1"/>
</dbReference>
<evidence type="ECO:0000313" key="3">
    <source>
        <dbReference type="Proteomes" id="UP000263232"/>
    </source>
</evidence>
<evidence type="ECO:0000259" key="1">
    <source>
        <dbReference type="Pfam" id="PF02230"/>
    </source>
</evidence>
<gene>
    <name evidence="2" type="ORF">CL176_03875</name>
</gene>